<dbReference type="AlphaFoldDB" id="F5YD37"/>
<reference evidence="4" key="1">
    <citation type="submission" date="2009-12" db="EMBL/GenBank/DDBJ databases">
        <title>Complete sequence of Treponema azotonutricium strain ZAS-9.</title>
        <authorList>
            <person name="Tetu S.G."/>
            <person name="Matson E."/>
            <person name="Ren Q."/>
            <person name="Seshadri R."/>
            <person name="Elbourne L."/>
            <person name="Hassan K.A."/>
            <person name="Durkin A."/>
            <person name="Radune D."/>
            <person name="Mohamoud Y."/>
            <person name="Shay R."/>
            <person name="Jin S."/>
            <person name="Zhang X."/>
            <person name="Lucey K."/>
            <person name="Ballor N.R."/>
            <person name="Ottesen E."/>
            <person name="Rosenthal R."/>
            <person name="Allen A."/>
            <person name="Leadbetter J.R."/>
            <person name="Paulsen I.T."/>
        </authorList>
    </citation>
    <scope>NUCLEOTIDE SEQUENCE [LARGE SCALE GENOMIC DNA]</scope>
    <source>
        <strain evidence="4">ATCC BAA-888 / DSM 13862 / ZAS-9</strain>
    </source>
</reference>
<feature type="chain" id="PRO_5003335115" evidence="1">
    <location>
        <begin position="29"/>
        <end position="353"/>
    </location>
</feature>
<reference evidence="3 4" key="2">
    <citation type="journal article" date="2011" name="ISME J.">
        <title>RNA-seq reveals cooperative metabolic interactions between two termite-gut spirochete species in co-culture.</title>
        <authorList>
            <person name="Rosenthal A.Z."/>
            <person name="Matson E.G."/>
            <person name="Eldar A."/>
            <person name="Leadbetter J.R."/>
        </authorList>
    </citation>
    <scope>NUCLEOTIDE SEQUENCE [LARGE SCALE GENOMIC DNA]</scope>
    <source>
        <strain evidence="4">ATCC BAA-888 / DSM 13862 / ZAS-9</strain>
    </source>
</reference>
<dbReference type="KEGG" id="taz:TREAZ_2777"/>
<keyword evidence="4" id="KW-1185">Reference proteome</keyword>
<dbReference type="Pfam" id="PF01522">
    <property type="entry name" value="Polysacc_deac_1"/>
    <property type="match status" value="1"/>
</dbReference>
<dbReference type="Proteomes" id="UP000009222">
    <property type="component" value="Chromosome"/>
</dbReference>
<dbReference type="eggNOG" id="COG0726">
    <property type="taxonomic scope" value="Bacteria"/>
</dbReference>
<name>F5YD37_LEAAZ</name>
<dbReference type="HOGENOM" id="CLU_785116_0_0_12"/>
<feature type="domain" description="NodB homology" evidence="2">
    <location>
        <begin position="137"/>
        <end position="232"/>
    </location>
</feature>
<dbReference type="SUPFAM" id="SSF88713">
    <property type="entry name" value="Glycoside hydrolase/deacetylase"/>
    <property type="match status" value="1"/>
</dbReference>
<dbReference type="EMBL" id="CP001841">
    <property type="protein sequence ID" value="AEF81659.1"/>
    <property type="molecule type" value="Genomic_DNA"/>
</dbReference>
<accession>F5YD37</accession>
<dbReference type="GO" id="GO:0005975">
    <property type="term" value="P:carbohydrate metabolic process"/>
    <property type="evidence" value="ECO:0007669"/>
    <property type="project" value="InterPro"/>
</dbReference>
<evidence type="ECO:0000313" key="3">
    <source>
        <dbReference type="EMBL" id="AEF81659.1"/>
    </source>
</evidence>
<dbReference type="InParanoid" id="F5YD37"/>
<evidence type="ECO:0000313" key="4">
    <source>
        <dbReference type="Proteomes" id="UP000009222"/>
    </source>
</evidence>
<proteinExistence type="predicted"/>
<sequence length="353" mass="40473">MYHTLFYMKNIRIITPLLLLLAFLSACAGRPAIRQEALPEDSLIEEIPPPEVIIPVMERIALQVKRNGDEITKYFVLDDEGDISVMAEISDPTGDYSIVYDLGAEDLRVRFKITEKETEAFLEDSFIWIPSAGSAGILLGFDDDYMETWEQYFDLFAKYDAKVTFFVQGEFCPFCLEALKRGHDVGYHTLHHKDLRKLTRDIFMEETVSRIAAFREAGVPLSSFAYPFGFSEPWMHQILLEHFALVRGYGTTYRLYDEEGINTRYISSRAIDNTVIKGDEHFDRSIALMLRTVKFLGKGFVLPLTTHTISESAAWGISPRRLEYLLKTAGDLKLNFYLYSDFAKDRSVSPVTR</sequence>
<protein>
    <submittedName>
        <fullName evidence="3">Polysaccharide deacetylase domain protein</fullName>
    </submittedName>
</protein>
<dbReference type="GO" id="GO:0016810">
    <property type="term" value="F:hydrolase activity, acting on carbon-nitrogen (but not peptide) bonds"/>
    <property type="evidence" value="ECO:0007669"/>
    <property type="project" value="InterPro"/>
</dbReference>
<dbReference type="Gene3D" id="3.20.20.370">
    <property type="entry name" value="Glycoside hydrolase/deacetylase"/>
    <property type="match status" value="1"/>
</dbReference>
<feature type="signal peptide" evidence="1">
    <location>
        <begin position="1"/>
        <end position="28"/>
    </location>
</feature>
<keyword evidence="1" id="KW-0732">Signal</keyword>
<organism evidence="3 4">
    <name type="scientific">Leadbettera azotonutricia (strain ATCC BAA-888 / DSM 13862 / ZAS-9)</name>
    <name type="common">Treponema azotonutricium</name>
    <dbReference type="NCBI Taxonomy" id="545695"/>
    <lineage>
        <taxon>Bacteria</taxon>
        <taxon>Pseudomonadati</taxon>
        <taxon>Spirochaetota</taxon>
        <taxon>Spirochaetia</taxon>
        <taxon>Spirochaetales</taxon>
        <taxon>Breznakiellaceae</taxon>
        <taxon>Leadbettera</taxon>
    </lineage>
</organism>
<dbReference type="InterPro" id="IPR002509">
    <property type="entry name" value="NODB_dom"/>
</dbReference>
<gene>
    <name evidence="3" type="ordered locus">TREAZ_2777</name>
</gene>
<dbReference type="STRING" id="545695.TREAZ_2777"/>
<dbReference type="InterPro" id="IPR011330">
    <property type="entry name" value="Glyco_hydro/deAcase_b/a-brl"/>
</dbReference>
<evidence type="ECO:0000256" key="1">
    <source>
        <dbReference type="SAM" id="SignalP"/>
    </source>
</evidence>
<evidence type="ECO:0000259" key="2">
    <source>
        <dbReference type="Pfam" id="PF01522"/>
    </source>
</evidence>